<dbReference type="InterPro" id="IPR003492">
    <property type="entry name" value="Battenin_disease_Cln3"/>
</dbReference>
<evidence type="ECO:0000256" key="6">
    <source>
        <dbReference type="ARBA" id="ARBA00022989"/>
    </source>
</evidence>
<keyword evidence="11" id="KW-1185">Reference proteome</keyword>
<accession>A0A316WA14</accession>
<feature type="transmembrane region" description="Helical" evidence="8">
    <location>
        <begin position="42"/>
        <end position="63"/>
    </location>
</feature>
<dbReference type="OrthoDB" id="5965864at2759"/>
<evidence type="ECO:0000256" key="3">
    <source>
        <dbReference type="ARBA" id="ARBA00022448"/>
    </source>
</evidence>
<feature type="transmembrane region" description="Helical" evidence="8">
    <location>
        <begin position="157"/>
        <end position="178"/>
    </location>
</feature>
<keyword evidence="7 8" id="KW-0472">Membrane</keyword>
<keyword evidence="8" id="KW-0926">Vacuole</keyword>
<dbReference type="STRING" id="1522189.A0A316WA14"/>
<organism evidence="10 11">
    <name type="scientific">Ceraceosorus guamensis</name>
    <dbReference type="NCBI Taxonomy" id="1522189"/>
    <lineage>
        <taxon>Eukaryota</taxon>
        <taxon>Fungi</taxon>
        <taxon>Dikarya</taxon>
        <taxon>Basidiomycota</taxon>
        <taxon>Ustilaginomycotina</taxon>
        <taxon>Exobasidiomycetes</taxon>
        <taxon>Ceraceosorales</taxon>
        <taxon>Ceraceosoraceae</taxon>
        <taxon>Ceraceosorus</taxon>
    </lineage>
</organism>
<dbReference type="SUPFAM" id="SSF103473">
    <property type="entry name" value="MFS general substrate transporter"/>
    <property type="match status" value="1"/>
</dbReference>
<gene>
    <name evidence="10" type="ORF">IE81DRAFT_333777</name>
</gene>
<dbReference type="EMBL" id="KZ819361">
    <property type="protein sequence ID" value="PWN44485.1"/>
    <property type="molecule type" value="Genomic_DNA"/>
</dbReference>
<dbReference type="GO" id="GO:0005774">
    <property type="term" value="C:vacuolar membrane"/>
    <property type="evidence" value="ECO:0007669"/>
    <property type="project" value="UniProtKB-SubCell"/>
</dbReference>
<feature type="transmembrane region" description="Helical" evidence="8">
    <location>
        <begin position="280"/>
        <end position="309"/>
    </location>
</feature>
<evidence type="ECO:0000256" key="4">
    <source>
        <dbReference type="ARBA" id="ARBA00022692"/>
    </source>
</evidence>
<feature type="region of interest" description="Disordered" evidence="9">
    <location>
        <begin position="419"/>
        <end position="446"/>
    </location>
</feature>
<comment type="similarity">
    <text evidence="2 8">Belongs to the battenin family.</text>
</comment>
<feature type="transmembrane region" description="Helical" evidence="8">
    <location>
        <begin position="454"/>
        <end position="475"/>
    </location>
</feature>
<feature type="transmembrane region" description="Helical" evidence="8">
    <location>
        <begin position="184"/>
        <end position="205"/>
    </location>
</feature>
<sequence length="500" mass="53753">MHPYASSLSPARPHAYVVHSHSPSDSHLPLTRTRILFRLSNFLFGLLNNALYVVILTAALELLPRGVPTGVVAAANIAPALVAKAIWPYVLKGEIRYARRVVACSTISFVGMILIAFSTSLENKLIGISMASFSSGLGELTFLQLNTRYGHSGAGDGVGWFASGTGAAGLLGAAAWWIVRPLGVKGGLTLLSILPGIMALAYFVILPSKEALGAEVPAGYTAIGTQEADADFVDGEEENDDARPGATSAQGHQEDPEGLPTSAAVSVPFARKMQLIKPMLLVYIAPLVLVYFFEYTINQGVASTLLYPLPDPSEHWILSLFIKKLSDYYPLYQLTYQTFVFLSRSSISILRLPAIPQRLLWIPAILQGLLLAILISESLSAWFSPNIASPLVIVLVCLEGLAGGSAYVSVFYQLSRDSSNSLDKSTTRAADGESSLATESEQERRTRLSQEHEFRIGSIGLADSFGILIAALVSMPLELWLCGRQVAAGRLLCKEVKAGT</sequence>
<dbReference type="GO" id="GO:0012505">
    <property type="term" value="C:endomembrane system"/>
    <property type="evidence" value="ECO:0007669"/>
    <property type="project" value="UniProtKB-SubCell"/>
</dbReference>
<dbReference type="InParanoid" id="A0A316WA14"/>
<dbReference type="PANTHER" id="PTHR10981:SF0">
    <property type="entry name" value="BATTENIN"/>
    <property type="match status" value="1"/>
</dbReference>
<comment type="subcellular location">
    <subcellularLocation>
        <location evidence="1">Endomembrane system</location>
        <topology evidence="1">Multi-pass membrane protein</topology>
    </subcellularLocation>
    <subcellularLocation>
        <location evidence="8">Vacuole membrane</location>
        <topology evidence="8">Multi-pass membrane protein</topology>
    </subcellularLocation>
</comment>
<dbReference type="InterPro" id="IPR036259">
    <property type="entry name" value="MFS_trans_sf"/>
</dbReference>
<evidence type="ECO:0000256" key="5">
    <source>
        <dbReference type="ARBA" id="ARBA00022970"/>
    </source>
</evidence>
<dbReference type="RefSeq" id="XP_025371645.1">
    <property type="nucleotide sequence ID" value="XM_025515386.1"/>
</dbReference>
<feature type="transmembrane region" description="Helical" evidence="8">
    <location>
        <begin position="359"/>
        <end position="375"/>
    </location>
</feature>
<evidence type="ECO:0000256" key="7">
    <source>
        <dbReference type="ARBA" id="ARBA00023136"/>
    </source>
</evidence>
<evidence type="ECO:0000256" key="1">
    <source>
        <dbReference type="ARBA" id="ARBA00004127"/>
    </source>
</evidence>
<dbReference type="GO" id="GO:0051453">
    <property type="term" value="P:regulation of intracellular pH"/>
    <property type="evidence" value="ECO:0007669"/>
    <property type="project" value="TreeGrafter"/>
</dbReference>
<dbReference type="GO" id="GO:0006865">
    <property type="term" value="P:amino acid transport"/>
    <property type="evidence" value="ECO:0007669"/>
    <property type="project" value="UniProtKB-KW"/>
</dbReference>
<name>A0A316WA14_9BASI</name>
<evidence type="ECO:0000256" key="9">
    <source>
        <dbReference type="SAM" id="MobiDB-lite"/>
    </source>
</evidence>
<feature type="transmembrane region" description="Helical" evidence="8">
    <location>
        <begin position="69"/>
        <end position="89"/>
    </location>
</feature>
<reference evidence="10 11" key="1">
    <citation type="journal article" date="2018" name="Mol. Biol. Evol.">
        <title>Broad Genomic Sampling Reveals a Smut Pathogenic Ancestry of the Fungal Clade Ustilaginomycotina.</title>
        <authorList>
            <person name="Kijpornyongpan T."/>
            <person name="Mondo S.J."/>
            <person name="Barry K."/>
            <person name="Sandor L."/>
            <person name="Lee J."/>
            <person name="Lipzen A."/>
            <person name="Pangilinan J."/>
            <person name="LaButti K."/>
            <person name="Hainaut M."/>
            <person name="Henrissat B."/>
            <person name="Grigoriev I.V."/>
            <person name="Spatafora J.W."/>
            <person name="Aime M.C."/>
        </authorList>
    </citation>
    <scope>NUCLEOTIDE SEQUENCE [LARGE SCALE GENOMIC DNA]</scope>
    <source>
        <strain evidence="10 11">MCA 4658</strain>
    </source>
</reference>
<keyword evidence="4 8" id="KW-0812">Transmembrane</keyword>
<evidence type="ECO:0000256" key="2">
    <source>
        <dbReference type="ARBA" id="ARBA00007467"/>
    </source>
</evidence>
<keyword evidence="3" id="KW-0813">Transport</keyword>
<dbReference type="FunCoup" id="A0A316WA14">
    <property type="interactions" value="80"/>
</dbReference>
<protein>
    <recommendedName>
        <fullName evidence="8">Protein BTN</fullName>
    </recommendedName>
</protein>
<proteinExistence type="inferred from homology"/>
<feature type="compositionally biased region" description="Polar residues" evidence="9">
    <location>
        <begin position="419"/>
        <end position="428"/>
    </location>
</feature>
<dbReference type="GeneID" id="37037256"/>
<dbReference type="AlphaFoldDB" id="A0A316WA14"/>
<evidence type="ECO:0000313" key="11">
    <source>
        <dbReference type="Proteomes" id="UP000245783"/>
    </source>
</evidence>
<keyword evidence="6 8" id="KW-1133">Transmembrane helix</keyword>
<dbReference type="Pfam" id="PF02487">
    <property type="entry name" value="CLN3"/>
    <property type="match status" value="1"/>
</dbReference>
<feature type="transmembrane region" description="Helical" evidence="8">
    <location>
        <begin position="387"/>
        <end position="412"/>
    </location>
</feature>
<feature type="transmembrane region" description="Helical" evidence="8">
    <location>
        <begin position="101"/>
        <end position="119"/>
    </location>
</feature>
<evidence type="ECO:0000256" key="8">
    <source>
        <dbReference type="RuleBase" id="RU361113"/>
    </source>
</evidence>
<keyword evidence="5" id="KW-0029">Amino-acid transport</keyword>
<dbReference type="PANTHER" id="PTHR10981">
    <property type="entry name" value="BATTENIN"/>
    <property type="match status" value="1"/>
</dbReference>
<evidence type="ECO:0000313" key="10">
    <source>
        <dbReference type="EMBL" id="PWN44485.1"/>
    </source>
</evidence>
<feature type="region of interest" description="Disordered" evidence="9">
    <location>
        <begin position="235"/>
        <end position="260"/>
    </location>
</feature>
<dbReference type="Proteomes" id="UP000245783">
    <property type="component" value="Unassembled WGS sequence"/>
</dbReference>
<feature type="transmembrane region" description="Helical" evidence="8">
    <location>
        <begin position="125"/>
        <end position="145"/>
    </location>
</feature>
<dbReference type="PRINTS" id="PR01315">
    <property type="entry name" value="BATTENIN"/>
</dbReference>